<dbReference type="PANTHER" id="PTHR22642:SF2">
    <property type="entry name" value="PROTEIN LONG AFTER FAR-RED 3"/>
    <property type="match status" value="1"/>
</dbReference>
<reference evidence="2" key="1">
    <citation type="journal article" date="2014" name="Int. J. Syst. Evol. Microbiol.">
        <title>Complete genome sequence of Corynebacterium casei LMG S-19264T (=DSM 44701T), isolated from a smear-ripened cheese.</title>
        <authorList>
            <consortium name="US DOE Joint Genome Institute (JGI-PGF)"/>
            <person name="Walter F."/>
            <person name="Albersmeier A."/>
            <person name="Kalinowski J."/>
            <person name="Ruckert C."/>
        </authorList>
    </citation>
    <scope>NUCLEOTIDE SEQUENCE</scope>
    <source>
        <strain evidence="2">NBRC 112290</strain>
    </source>
</reference>
<dbReference type="AlphaFoldDB" id="A0AA38CUA2"/>
<sequence length="397" mass="41408">MLVSGDLHCGWFSSAALRRFGVRADATGLVREEAFLPIAGFLDDADDARRDAWVRAATRTAARRGVVGIRDFEAEHPLSWSRRAGDVAAESALADGIAVRVQAGVWPQFLDEQIAARRRSGDALPGSPSDATGAALLTVGPLKVISDGSLNTRTAYCHDPYPGTHDRGVLTYAPPELRDLMGRAQDAGIGSAIHAIGDDACGLALDAFEATGAWGSIEHAQLLTAADVRRFARLDVTASVQPAHLLDDRDVADDLWPGRTDRAFVLASLVAAGARLALGSDAPVAPLDPWLAIAAAVHRTGDERPAWHGEQRIDAAAALAASTGGRGVAPGVGDVADLAICDVDPLLADAGTRVAGTLLAGSGRTATACEPRLVAAGRNRLFTRPLHGRRPRGAHAA</sequence>
<protein>
    <recommendedName>
        <fullName evidence="1">Amidohydrolase 3 domain-containing protein</fullName>
    </recommendedName>
</protein>
<dbReference type="Proteomes" id="UP001157161">
    <property type="component" value="Unassembled WGS sequence"/>
</dbReference>
<keyword evidence="3" id="KW-1185">Reference proteome</keyword>
<evidence type="ECO:0000313" key="3">
    <source>
        <dbReference type="Proteomes" id="UP001157161"/>
    </source>
</evidence>
<dbReference type="PANTHER" id="PTHR22642">
    <property type="entry name" value="IMIDAZOLONEPROPIONASE"/>
    <property type="match status" value="1"/>
</dbReference>
<dbReference type="EMBL" id="BSUM01000001">
    <property type="protein sequence ID" value="GMA33266.1"/>
    <property type="molecule type" value="Genomic_DNA"/>
</dbReference>
<evidence type="ECO:0000259" key="1">
    <source>
        <dbReference type="Pfam" id="PF07969"/>
    </source>
</evidence>
<dbReference type="SUPFAM" id="SSF51556">
    <property type="entry name" value="Metallo-dependent hydrolases"/>
    <property type="match status" value="1"/>
</dbReference>
<dbReference type="Gene3D" id="3.20.20.140">
    <property type="entry name" value="Metal-dependent hydrolases"/>
    <property type="match status" value="1"/>
</dbReference>
<proteinExistence type="predicted"/>
<comment type="caution">
    <text evidence="2">The sequence shown here is derived from an EMBL/GenBank/DDBJ whole genome shotgun (WGS) entry which is preliminary data.</text>
</comment>
<evidence type="ECO:0000313" key="2">
    <source>
        <dbReference type="EMBL" id="GMA33266.1"/>
    </source>
</evidence>
<dbReference type="Pfam" id="PF07969">
    <property type="entry name" value="Amidohydro_3"/>
    <property type="match status" value="1"/>
</dbReference>
<organism evidence="2 3">
    <name type="scientific">Litorihabitans aurantiacus</name>
    <dbReference type="NCBI Taxonomy" id="1930061"/>
    <lineage>
        <taxon>Bacteria</taxon>
        <taxon>Bacillati</taxon>
        <taxon>Actinomycetota</taxon>
        <taxon>Actinomycetes</taxon>
        <taxon>Micrococcales</taxon>
        <taxon>Beutenbergiaceae</taxon>
        <taxon>Litorihabitans</taxon>
    </lineage>
</organism>
<dbReference type="InterPro" id="IPR032466">
    <property type="entry name" value="Metal_Hydrolase"/>
</dbReference>
<gene>
    <name evidence="2" type="ORF">GCM10025875_32580</name>
</gene>
<accession>A0AA38CUA2</accession>
<reference evidence="2" key="2">
    <citation type="submission" date="2023-02" db="EMBL/GenBank/DDBJ databases">
        <authorList>
            <person name="Sun Q."/>
            <person name="Mori K."/>
        </authorList>
    </citation>
    <scope>NUCLEOTIDE SEQUENCE</scope>
    <source>
        <strain evidence="2">NBRC 112290</strain>
    </source>
</reference>
<feature type="domain" description="Amidohydrolase 3" evidence="1">
    <location>
        <begin position="6"/>
        <end position="361"/>
    </location>
</feature>
<dbReference type="InterPro" id="IPR013108">
    <property type="entry name" value="Amidohydro_3"/>
</dbReference>
<name>A0AA38CUA2_9MICO</name>